<keyword evidence="2 9" id="KW-0812">Transmembrane</keyword>
<feature type="compositionally biased region" description="Polar residues" evidence="8">
    <location>
        <begin position="249"/>
        <end position="263"/>
    </location>
</feature>
<evidence type="ECO:0000256" key="1">
    <source>
        <dbReference type="ARBA" id="ARBA00004479"/>
    </source>
</evidence>
<dbReference type="AlphaFoldDB" id="A0A8K1G6Q7"/>
<gene>
    <name evidence="10" type="ORF">HGM15179_014608</name>
</gene>
<evidence type="ECO:0000256" key="9">
    <source>
        <dbReference type="SAM" id="Phobius"/>
    </source>
</evidence>
<dbReference type="GO" id="GO:0007160">
    <property type="term" value="P:cell-matrix adhesion"/>
    <property type="evidence" value="ECO:0007669"/>
    <property type="project" value="TreeGrafter"/>
</dbReference>
<keyword evidence="5 9" id="KW-1133">Transmembrane helix</keyword>
<sequence length="307" mass="32462">MATSSVSPESLGQLMSSPQPSTASTSQPGSSSGPQGSPGVPTTQSPPAQPRDSANTSGSMTGRTNSTATPEHPTVSSATTAPHTAGDSPESPLPAFGCHSARDEADTGAVCLQLNEYHTCEDFSKKKGLDLWRAICENGTHSVASPCEIKLTPSSLDRDCLLLILRGEKDPDKLLNTLRKSHWEKFGIESLKKENARSHQQGSSQKTLIALVTSGLLLAFLGLAGYFLMKRRSWSPAGERLAEDPYYTESGSQGNTMLMTPSQEAAELQEKPNLPNLNGGTQENGTGQAGSKNGHSGRQHSPADTEM</sequence>
<accession>A0A8K1G6Q7</accession>
<evidence type="ECO:0000256" key="5">
    <source>
        <dbReference type="ARBA" id="ARBA00022989"/>
    </source>
</evidence>
<evidence type="ECO:0000256" key="2">
    <source>
        <dbReference type="ARBA" id="ARBA00022692"/>
    </source>
</evidence>
<keyword evidence="3" id="KW-0732">Signal</keyword>
<feature type="region of interest" description="Disordered" evidence="8">
    <location>
        <begin position="1"/>
        <end position="99"/>
    </location>
</feature>
<name>A0A8K1G6Q7_9PASS</name>
<evidence type="ECO:0000313" key="10">
    <source>
        <dbReference type="EMBL" id="TRZ12489.1"/>
    </source>
</evidence>
<dbReference type="EMBL" id="SWJQ01000585">
    <property type="protein sequence ID" value="TRZ12489.1"/>
    <property type="molecule type" value="Genomic_DNA"/>
</dbReference>
<evidence type="ECO:0000256" key="8">
    <source>
        <dbReference type="SAM" id="MobiDB-lite"/>
    </source>
</evidence>
<feature type="compositionally biased region" description="Polar residues" evidence="8">
    <location>
        <begin position="275"/>
        <end position="296"/>
    </location>
</feature>
<keyword evidence="4" id="KW-0130">Cell adhesion</keyword>
<evidence type="ECO:0000256" key="3">
    <source>
        <dbReference type="ARBA" id="ARBA00022729"/>
    </source>
</evidence>
<evidence type="ECO:0000256" key="6">
    <source>
        <dbReference type="ARBA" id="ARBA00023136"/>
    </source>
</evidence>
<dbReference type="Proteomes" id="UP000796761">
    <property type="component" value="Unassembled WGS sequence"/>
</dbReference>
<keyword evidence="6 9" id="KW-0472">Membrane</keyword>
<dbReference type="PANTHER" id="PTHR16677">
    <property type="entry name" value="HEMATOPOIETIC PROGENITOR CELL ANTIGEN CD34"/>
    <property type="match status" value="1"/>
</dbReference>
<dbReference type="PANTHER" id="PTHR16677:SF1">
    <property type="entry name" value="HEMATOPOIETIC PROGENITOR CELL ANTIGEN CD34"/>
    <property type="match status" value="1"/>
</dbReference>
<evidence type="ECO:0000256" key="7">
    <source>
        <dbReference type="ARBA" id="ARBA00023180"/>
    </source>
</evidence>
<feature type="compositionally biased region" description="Low complexity" evidence="8">
    <location>
        <begin position="16"/>
        <end position="43"/>
    </location>
</feature>
<organism evidence="10 11">
    <name type="scientific">Zosterops borbonicus</name>
    <dbReference type="NCBI Taxonomy" id="364589"/>
    <lineage>
        <taxon>Eukaryota</taxon>
        <taxon>Metazoa</taxon>
        <taxon>Chordata</taxon>
        <taxon>Craniata</taxon>
        <taxon>Vertebrata</taxon>
        <taxon>Euteleostomi</taxon>
        <taxon>Archelosauria</taxon>
        <taxon>Archosauria</taxon>
        <taxon>Dinosauria</taxon>
        <taxon>Saurischia</taxon>
        <taxon>Theropoda</taxon>
        <taxon>Coelurosauria</taxon>
        <taxon>Aves</taxon>
        <taxon>Neognathae</taxon>
        <taxon>Neoaves</taxon>
        <taxon>Telluraves</taxon>
        <taxon>Australaves</taxon>
        <taxon>Passeriformes</taxon>
        <taxon>Sylvioidea</taxon>
        <taxon>Zosteropidae</taxon>
        <taxon>Zosterops</taxon>
    </lineage>
</organism>
<feature type="transmembrane region" description="Helical" evidence="9">
    <location>
        <begin position="208"/>
        <end position="229"/>
    </location>
</feature>
<proteinExistence type="predicted"/>
<evidence type="ECO:0000256" key="4">
    <source>
        <dbReference type="ARBA" id="ARBA00022889"/>
    </source>
</evidence>
<evidence type="ECO:0008006" key="12">
    <source>
        <dbReference type="Google" id="ProtNLM"/>
    </source>
</evidence>
<dbReference type="GO" id="GO:0005886">
    <property type="term" value="C:plasma membrane"/>
    <property type="evidence" value="ECO:0007669"/>
    <property type="project" value="UniProtKB-ARBA"/>
</dbReference>
<comment type="caution">
    <text evidence="10">The sequence shown here is derived from an EMBL/GenBank/DDBJ whole genome shotgun (WGS) entry which is preliminary data.</text>
</comment>
<dbReference type="OrthoDB" id="8945512at2759"/>
<protein>
    <recommendedName>
        <fullName evidence="12">Hematopoietic progenitor cell antigen CD34</fullName>
    </recommendedName>
</protein>
<feature type="compositionally biased region" description="Polar residues" evidence="8">
    <location>
        <begin position="1"/>
        <end position="15"/>
    </location>
</feature>
<keyword evidence="11" id="KW-1185">Reference proteome</keyword>
<dbReference type="PRINTS" id="PR01700">
    <property type="entry name" value="CD34ANTIGEN"/>
</dbReference>
<evidence type="ECO:0000313" key="11">
    <source>
        <dbReference type="Proteomes" id="UP000796761"/>
    </source>
</evidence>
<reference evidence="10" key="1">
    <citation type="submission" date="2019-04" db="EMBL/GenBank/DDBJ databases">
        <title>Genome assembly of Zosterops borbonicus 15179.</title>
        <authorList>
            <person name="Leroy T."/>
            <person name="Anselmetti Y."/>
            <person name="Tilak M.-K."/>
            <person name="Nabholz B."/>
        </authorList>
    </citation>
    <scope>NUCLEOTIDE SEQUENCE</scope>
    <source>
        <strain evidence="10">HGM_15179</strain>
        <tissue evidence="10">Muscle</tissue>
    </source>
</reference>
<dbReference type="Pfam" id="PF06365">
    <property type="entry name" value="CD34_antigen"/>
    <property type="match status" value="1"/>
</dbReference>
<keyword evidence="7" id="KW-0325">Glycoprotein</keyword>
<feature type="region of interest" description="Disordered" evidence="8">
    <location>
        <begin position="245"/>
        <end position="307"/>
    </location>
</feature>
<comment type="subcellular location">
    <subcellularLocation>
        <location evidence="1">Membrane</location>
        <topology evidence="1">Single-pass type I membrane protein</topology>
    </subcellularLocation>
</comment>
<dbReference type="InterPro" id="IPR008083">
    <property type="entry name" value="CD34"/>
</dbReference>
<feature type="compositionally biased region" description="Polar residues" evidence="8">
    <location>
        <begin position="52"/>
        <end position="82"/>
    </location>
</feature>
<dbReference type="InterPro" id="IPR013836">
    <property type="entry name" value="CD34/Podocalyxin"/>
</dbReference>